<evidence type="ECO:0000256" key="3">
    <source>
        <dbReference type="ARBA" id="ARBA00023163"/>
    </source>
</evidence>
<sequence length="82" mass="8808">GRHGFVVAIMGVESIGTGLIRDGIGFVTFPVRCQCIVFRPFRGEILGAAVTMVNKLIPDDMELQTGDLPNYTTSDGSVCISF</sequence>
<dbReference type="Proteomes" id="UP000027120">
    <property type="component" value="Unassembled WGS sequence"/>
</dbReference>
<comment type="function">
    <text evidence="4">DNA-dependent RNA polymerase which catalyzes the transcription of DNA into RNA using the four ribonucleoside triphosphates as substrates.</text>
</comment>
<dbReference type="EMBL" id="KK790928">
    <property type="protein sequence ID" value="KDO37372.1"/>
    <property type="molecule type" value="Genomic_DNA"/>
</dbReference>
<evidence type="ECO:0000256" key="4">
    <source>
        <dbReference type="RuleBase" id="RU369086"/>
    </source>
</evidence>
<keyword evidence="6" id="KW-1185">Reference proteome</keyword>
<proteinExistence type="predicted"/>
<evidence type="ECO:0000313" key="5">
    <source>
        <dbReference type="EMBL" id="KDO37372.1"/>
    </source>
</evidence>
<name>A0A067DEB5_CITSI</name>
<keyword evidence="2 4" id="KW-0240">DNA-directed RNA polymerase</keyword>
<dbReference type="Gene3D" id="3.30.1490.120">
    <property type="entry name" value="RNA polymerase Rpb7-like, N-terminal domain"/>
    <property type="match status" value="1"/>
</dbReference>
<dbReference type="GO" id="GO:0006352">
    <property type="term" value="P:DNA-templated transcription initiation"/>
    <property type="evidence" value="ECO:0007669"/>
    <property type="project" value="UniProtKB-UniRule"/>
</dbReference>
<keyword evidence="4" id="KW-0539">Nucleus</keyword>
<evidence type="ECO:0000313" key="6">
    <source>
        <dbReference type="Proteomes" id="UP000027120"/>
    </source>
</evidence>
<dbReference type="InterPro" id="IPR036898">
    <property type="entry name" value="RNA_pol_Rpb7-like_N_sf"/>
</dbReference>
<organism evidence="5 6">
    <name type="scientific">Citrus sinensis</name>
    <name type="common">Sweet orange</name>
    <name type="synonym">Citrus aurantium var. sinensis</name>
    <dbReference type="NCBI Taxonomy" id="2711"/>
    <lineage>
        <taxon>Eukaryota</taxon>
        <taxon>Viridiplantae</taxon>
        <taxon>Streptophyta</taxon>
        <taxon>Embryophyta</taxon>
        <taxon>Tracheophyta</taxon>
        <taxon>Spermatophyta</taxon>
        <taxon>Magnoliopsida</taxon>
        <taxon>eudicotyledons</taxon>
        <taxon>Gunneridae</taxon>
        <taxon>Pentapetalae</taxon>
        <taxon>rosids</taxon>
        <taxon>malvids</taxon>
        <taxon>Sapindales</taxon>
        <taxon>Rutaceae</taxon>
        <taxon>Aurantioideae</taxon>
        <taxon>Citrus</taxon>
    </lineage>
</organism>
<dbReference type="PANTHER" id="PTHR12709:SF4">
    <property type="entry name" value="DNA-DIRECTED RNA POLYMERASE II SUBUNIT RPB7"/>
    <property type="match status" value="1"/>
</dbReference>
<dbReference type="SUPFAM" id="SSF88798">
    <property type="entry name" value="N-terminal, heterodimerisation domain of RBP7 (RpoE)"/>
    <property type="match status" value="1"/>
</dbReference>
<comment type="subcellular location">
    <subcellularLocation>
        <location evidence="1 4">Nucleus</location>
    </subcellularLocation>
</comment>
<keyword evidence="3 4" id="KW-0804">Transcription</keyword>
<dbReference type="InterPro" id="IPR045113">
    <property type="entry name" value="Rpb7-like"/>
</dbReference>
<evidence type="ECO:0000256" key="1">
    <source>
        <dbReference type="ARBA" id="ARBA00004123"/>
    </source>
</evidence>
<feature type="non-terminal residue" evidence="5">
    <location>
        <position position="1"/>
    </location>
</feature>
<dbReference type="STRING" id="2711.A0A067DEB5"/>
<dbReference type="GO" id="GO:0005634">
    <property type="term" value="C:nucleus"/>
    <property type="evidence" value="ECO:0007669"/>
    <property type="project" value="UniProtKB-SubCell"/>
</dbReference>
<evidence type="ECO:0000256" key="2">
    <source>
        <dbReference type="ARBA" id="ARBA00022478"/>
    </source>
</evidence>
<dbReference type="AlphaFoldDB" id="A0A067DEB5"/>
<accession>A0A067DEB5</accession>
<dbReference type="GO" id="GO:0000428">
    <property type="term" value="C:DNA-directed RNA polymerase complex"/>
    <property type="evidence" value="ECO:0007669"/>
    <property type="project" value="UniProtKB-KW"/>
</dbReference>
<gene>
    <name evidence="5" type="ORF">CISIN_1g047634mg</name>
</gene>
<reference evidence="5 6" key="1">
    <citation type="submission" date="2014-04" db="EMBL/GenBank/DDBJ databases">
        <authorList>
            <consortium name="International Citrus Genome Consortium"/>
            <person name="Gmitter F."/>
            <person name="Chen C."/>
            <person name="Farmerie W."/>
            <person name="Harkins T."/>
            <person name="Desany B."/>
            <person name="Mohiuddin M."/>
            <person name="Kodira C."/>
            <person name="Borodovsky M."/>
            <person name="Lomsadze A."/>
            <person name="Burns P."/>
            <person name="Jenkins J."/>
            <person name="Prochnik S."/>
            <person name="Shu S."/>
            <person name="Chapman J."/>
            <person name="Pitluck S."/>
            <person name="Schmutz J."/>
            <person name="Rokhsar D."/>
        </authorList>
    </citation>
    <scope>NUCLEOTIDE SEQUENCE</scope>
</reference>
<protein>
    <recommendedName>
        <fullName evidence="4">DNA-directed RNA polymerase subunit</fullName>
    </recommendedName>
</protein>
<dbReference type="PANTHER" id="PTHR12709">
    <property type="entry name" value="DNA-DIRECTED RNA POLYMERASE II, III"/>
    <property type="match status" value="1"/>
</dbReference>